<feature type="coiled-coil region" evidence="6">
    <location>
        <begin position="305"/>
        <end position="335"/>
    </location>
</feature>
<feature type="domain" description="Arf-GAP" evidence="8">
    <location>
        <begin position="27"/>
        <end position="144"/>
    </location>
</feature>
<dbReference type="EMBL" id="JALLBG020000103">
    <property type="protein sequence ID" value="KAL3764582.1"/>
    <property type="molecule type" value="Genomic_DNA"/>
</dbReference>
<dbReference type="CDD" id="cd08831">
    <property type="entry name" value="ArfGap_ArfGap2_3_like"/>
    <property type="match status" value="1"/>
</dbReference>
<keyword evidence="2" id="KW-0479">Metal-binding</keyword>
<dbReference type="PROSITE" id="PS50115">
    <property type="entry name" value="ARFGAP"/>
    <property type="match status" value="1"/>
</dbReference>
<evidence type="ECO:0000256" key="1">
    <source>
        <dbReference type="ARBA" id="ARBA00022468"/>
    </source>
</evidence>
<dbReference type="InterPro" id="IPR001164">
    <property type="entry name" value="ArfGAP_dom"/>
</dbReference>
<evidence type="ECO:0000259" key="8">
    <source>
        <dbReference type="PROSITE" id="PS50115"/>
    </source>
</evidence>
<protein>
    <recommendedName>
        <fullName evidence="8">Arf-GAP domain-containing protein</fullName>
    </recommendedName>
</protein>
<dbReference type="InterPro" id="IPR038508">
    <property type="entry name" value="ArfGAP_dom_sf"/>
</dbReference>
<dbReference type="Proteomes" id="UP001530293">
    <property type="component" value="Unassembled WGS sequence"/>
</dbReference>
<reference evidence="9 10" key="1">
    <citation type="submission" date="2024-10" db="EMBL/GenBank/DDBJ databases">
        <title>Updated reference genomes for cyclostephanoid diatoms.</title>
        <authorList>
            <person name="Roberts W.R."/>
            <person name="Alverson A.J."/>
        </authorList>
    </citation>
    <scope>NUCLEOTIDE SEQUENCE [LARGE SCALE GENOMIC DNA]</scope>
    <source>
        <strain evidence="9 10">AJA232-27</strain>
    </source>
</reference>
<evidence type="ECO:0000313" key="10">
    <source>
        <dbReference type="Proteomes" id="UP001530293"/>
    </source>
</evidence>
<evidence type="ECO:0000256" key="3">
    <source>
        <dbReference type="ARBA" id="ARBA00022771"/>
    </source>
</evidence>
<evidence type="ECO:0000313" key="9">
    <source>
        <dbReference type="EMBL" id="KAL3764582.1"/>
    </source>
</evidence>
<dbReference type="SUPFAM" id="SSF57863">
    <property type="entry name" value="ArfGap/RecO-like zinc finger"/>
    <property type="match status" value="1"/>
</dbReference>
<evidence type="ECO:0000256" key="7">
    <source>
        <dbReference type="SAM" id="MobiDB-lite"/>
    </source>
</evidence>
<proteinExistence type="predicted"/>
<dbReference type="PRINTS" id="PR00405">
    <property type="entry name" value="REVINTRACTNG"/>
</dbReference>
<evidence type="ECO:0000256" key="5">
    <source>
        <dbReference type="PROSITE-ProRule" id="PRU00288"/>
    </source>
</evidence>
<keyword evidence="6" id="KW-0175">Coiled coil</keyword>
<keyword evidence="4" id="KW-0862">Zinc</keyword>
<keyword evidence="3 5" id="KW-0863">Zinc-finger</keyword>
<dbReference type="PANTHER" id="PTHR45686:SF4">
    <property type="entry name" value="ADP-RIBOSYLATION FACTOR GTPASE ACTIVATING PROTEIN 3, ISOFORM H"/>
    <property type="match status" value="1"/>
</dbReference>
<evidence type="ECO:0000256" key="6">
    <source>
        <dbReference type="SAM" id="Coils"/>
    </source>
</evidence>
<keyword evidence="1" id="KW-0343">GTPase activation</keyword>
<name>A0ABD3MM62_9STRA</name>
<gene>
    <name evidence="9" type="ORF">ACHAWU_001490</name>
</gene>
<dbReference type="InterPro" id="IPR037278">
    <property type="entry name" value="ARFGAP/RecO"/>
</dbReference>
<dbReference type="SMART" id="SM00105">
    <property type="entry name" value="ArfGap"/>
    <property type="match status" value="1"/>
</dbReference>
<sequence>MSGNIKADGSITAAGKNQVTIPTTLKNTQFRKLKNIPSNTICFDCPNTRPTWASTTYGIFLCLDCSAAHRQMGVHISFVRSVDLDEWTQRQIDAMRLGGNDNAKKFFAKYHESTGKSDKKYTSKAAIAYRAELAKLVEAEAVKRGEGGDTIDSNGGNGGGGSLLDNADAILRKEMDEETRAKLDAARSTNNGGTGGAAGVLQPTAKLASQLSGARGRLATPTGTPIPTPPASGGLNLNGITTNTAVGGGGGPKLVLRKPTSAPNAAATRLLKKSSTLSASSKLRVNKLSSNNEEDTFEDVETTQKNIEETKLNEVEEKRKREEEDAKLARELQEKFDGMTTTVAAVPEVVAAPAVVAAAPKMSAMEENMKKLSSMNSDFFSGL</sequence>
<organism evidence="9 10">
    <name type="scientific">Discostella pseudostelligera</name>
    <dbReference type="NCBI Taxonomy" id="259834"/>
    <lineage>
        <taxon>Eukaryota</taxon>
        <taxon>Sar</taxon>
        <taxon>Stramenopiles</taxon>
        <taxon>Ochrophyta</taxon>
        <taxon>Bacillariophyta</taxon>
        <taxon>Coscinodiscophyceae</taxon>
        <taxon>Thalassiosirophycidae</taxon>
        <taxon>Stephanodiscales</taxon>
        <taxon>Stephanodiscaceae</taxon>
        <taxon>Discostella</taxon>
    </lineage>
</organism>
<evidence type="ECO:0000256" key="4">
    <source>
        <dbReference type="ARBA" id="ARBA00022833"/>
    </source>
</evidence>
<feature type="region of interest" description="Disordered" evidence="7">
    <location>
        <begin position="146"/>
        <end position="165"/>
    </location>
</feature>
<evidence type="ECO:0000256" key="2">
    <source>
        <dbReference type="ARBA" id="ARBA00022723"/>
    </source>
</evidence>
<feature type="region of interest" description="Disordered" evidence="7">
    <location>
        <begin position="209"/>
        <end position="236"/>
    </location>
</feature>
<dbReference type="AlphaFoldDB" id="A0ABD3MM62"/>
<dbReference type="PANTHER" id="PTHR45686">
    <property type="entry name" value="ADP-RIBOSYLATION FACTOR GTPASE ACTIVATING PROTEIN 3, ISOFORM H-RELATED"/>
    <property type="match status" value="1"/>
</dbReference>
<dbReference type="Gene3D" id="1.10.220.150">
    <property type="entry name" value="Arf GTPase activating protein"/>
    <property type="match status" value="1"/>
</dbReference>
<accession>A0ABD3MM62</accession>
<dbReference type="GO" id="GO:0008270">
    <property type="term" value="F:zinc ion binding"/>
    <property type="evidence" value="ECO:0007669"/>
    <property type="project" value="UniProtKB-KW"/>
</dbReference>
<dbReference type="GO" id="GO:0005096">
    <property type="term" value="F:GTPase activator activity"/>
    <property type="evidence" value="ECO:0007669"/>
    <property type="project" value="UniProtKB-KW"/>
</dbReference>
<comment type="caution">
    <text evidence="9">The sequence shown here is derived from an EMBL/GenBank/DDBJ whole genome shotgun (WGS) entry which is preliminary data.</text>
</comment>
<dbReference type="Pfam" id="PF01412">
    <property type="entry name" value="ArfGap"/>
    <property type="match status" value="1"/>
</dbReference>
<keyword evidence="10" id="KW-1185">Reference proteome</keyword>